<name>A0ACD3AB62_9AGAR</name>
<gene>
    <name evidence="1" type="ORF">BDN72DRAFT_929690</name>
</gene>
<evidence type="ECO:0000313" key="2">
    <source>
        <dbReference type="Proteomes" id="UP000308600"/>
    </source>
</evidence>
<evidence type="ECO:0000313" key="1">
    <source>
        <dbReference type="EMBL" id="TFK62836.1"/>
    </source>
</evidence>
<dbReference type="EMBL" id="ML208556">
    <property type="protein sequence ID" value="TFK62836.1"/>
    <property type="molecule type" value="Genomic_DNA"/>
</dbReference>
<dbReference type="Proteomes" id="UP000308600">
    <property type="component" value="Unassembled WGS sequence"/>
</dbReference>
<protein>
    <submittedName>
        <fullName evidence="1">Uncharacterized protein</fullName>
    </submittedName>
</protein>
<organism evidence="1 2">
    <name type="scientific">Pluteus cervinus</name>
    <dbReference type="NCBI Taxonomy" id="181527"/>
    <lineage>
        <taxon>Eukaryota</taxon>
        <taxon>Fungi</taxon>
        <taxon>Dikarya</taxon>
        <taxon>Basidiomycota</taxon>
        <taxon>Agaricomycotina</taxon>
        <taxon>Agaricomycetes</taxon>
        <taxon>Agaricomycetidae</taxon>
        <taxon>Agaricales</taxon>
        <taxon>Pluteineae</taxon>
        <taxon>Pluteaceae</taxon>
        <taxon>Pluteus</taxon>
    </lineage>
</organism>
<accession>A0ACD3AB62</accession>
<sequence>MMGRGGGDEGHRGPTDARRVAALVPIDLATSKTPRDTFWESSSVLGGVEWGWCIVGGGGDNEGHQGPTNERRVAAFIPIDLQTSKTPRNEFWGSPNKVGDVGCGWYMVGERVKVKATEGQRISAKSCQMMSGGLQTRWFEWGVVAGGGGGREGHRGPADEPQVMGLIPIDYSTLKPLGNELYEPPNEMNGVGHGWCIVGGGGGSEAHRRPTVERRVMVLIPVDSSTQKTPRKRL</sequence>
<keyword evidence="2" id="KW-1185">Reference proteome</keyword>
<reference evidence="1 2" key="1">
    <citation type="journal article" date="2019" name="Nat. Ecol. Evol.">
        <title>Megaphylogeny resolves global patterns of mushroom evolution.</title>
        <authorList>
            <person name="Varga T."/>
            <person name="Krizsan K."/>
            <person name="Foldi C."/>
            <person name="Dima B."/>
            <person name="Sanchez-Garcia M."/>
            <person name="Sanchez-Ramirez S."/>
            <person name="Szollosi G.J."/>
            <person name="Szarkandi J.G."/>
            <person name="Papp V."/>
            <person name="Albert L."/>
            <person name="Andreopoulos W."/>
            <person name="Angelini C."/>
            <person name="Antonin V."/>
            <person name="Barry K.W."/>
            <person name="Bougher N.L."/>
            <person name="Buchanan P."/>
            <person name="Buyck B."/>
            <person name="Bense V."/>
            <person name="Catcheside P."/>
            <person name="Chovatia M."/>
            <person name="Cooper J."/>
            <person name="Damon W."/>
            <person name="Desjardin D."/>
            <person name="Finy P."/>
            <person name="Geml J."/>
            <person name="Haridas S."/>
            <person name="Hughes K."/>
            <person name="Justo A."/>
            <person name="Karasinski D."/>
            <person name="Kautmanova I."/>
            <person name="Kiss B."/>
            <person name="Kocsube S."/>
            <person name="Kotiranta H."/>
            <person name="LaButti K.M."/>
            <person name="Lechner B.E."/>
            <person name="Liimatainen K."/>
            <person name="Lipzen A."/>
            <person name="Lukacs Z."/>
            <person name="Mihaltcheva S."/>
            <person name="Morgado L.N."/>
            <person name="Niskanen T."/>
            <person name="Noordeloos M.E."/>
            <person name="Ohm R.A."/>
            <person name="Ortiz-Santana B."/>
            <person name="Ovrebo C."/>
            <person name="Racz N."/>
            <person name="Riley R."/>
            <person name="Savchenko A."/>
            <person name="Shiryaev A."/>
            <person name="Soop K."/>
            <person name="Spirin V."/>
            <person name="Szebenyi C."/>
            <person name="Tomsovsky M."/>
            <person name="Tulloss R.E."/>
            <person name="Uehling J."/>
            <person name="Grigoriev I.V."/>
            <person name="Vagvolgyi C."/>
            <person name="Papp T."/>
            <person name="Martin F.M."/>
            <person name="Miettinen O."/>
            <person name="Hibbett D.S."/>
            <person name="Nagy L.G."/>
        </authorList>
    </citation>
    <scope>NUCLEOTIDE SEQUENCE [LARGE SCALE GENOMIC DNA]</scope>
    <source>
        <strain evidence="1 2">NL-1719</strain>
    </source>
</reference>
<proteinExistence type="predicted"/>